<dbReference type="OrthoDB" id="24312at10239"/>
<dbReference type="KEGG" id="vg:23301289"/>
<organism evidence="1 2">
    <name type="scientific">Enterobacteria phage GEC-3S</name>
    <dbReference type="NCBI Taxonomy" id="1222338"/>
    <lineage>
        <taxon>Viruses</taxon>
        <taxon>Duplodnaviria</taxon>
        <taxon>Heunggongvirae</taxon>
        <taxon>Uroviricota</taxon>
        <taxon>Caudoviricetes</taxon>
        <taxon>Pantevenvirales</taxon>
        <taxon>Straboviridae</taxon>
        <taxon>Krischvirus</taxon>
        <taxon>Krischvirus gec3s</taxon>
    </lineage>
</organism>
<name>A0A0B7MJI0_9CAUD</name>
<evidence type="ECO:0000313" key="1">
    <source>
        <dbReference type="EMBL" id="CEO90864.1"/>
    </source>
</evidence>
<dbReference type="Proteomes" id="UP000203896">
    <property type="component" value="Segment"/>
</dbReference>
<reference evidence="1 2" key="1">
    <citation type="submission" date="2012-08" db="EMBL/GenBank/DDBJ databases">
        <title>Selection and characterization of a candidate therapeutic bacteriophage that lyses the German Escherichia coli O104:H4 outbreak strain.</title>
        <authorList>
            <person name="Merabishvilli M."/>
            <person name="De Vos D."/>
            <person name="Verbeken G."/>
            <person name="Kropinski A."/>
            <person name="Vandenheuvel D."/>
            <person name="Lavigne R."/>
            <person name="Wattiau P."/>
            <person name="Mast J."/>
            <person name="Ragimbeau C."/>
            <person name="Mossong J."/>
            <person name="Scheres J."/>
            <person name="Chanishvili N."/>
            <person name="Vaneechoutte M."/>
            <person name="Pirnay J.P."/>
        </authorList>
    </citation>
    <scope>NUCLEOTIDE SEQUENCE [LARGE SCALE GENOMIC DNA]</scope>
</reference>
<gene>
    <name evidence="1" type="ORF">BN201_0261</name>
</gene>
<sequence length="63" mass="7579">MVIFNRDGIIVRQHQFLEYYQVEQWGYGDCSRSYGQGWGYRTVFESTNIDKVRQKVLELLNDK</sequence>
<keyword evidence="2" id="KW-1185">Reference proteome</keyword>
<dbReference type="EMBL" id="HE978309">
    <property type="protein sequence ID" value="CEO90864.1"/>
    <property type="molecule type" value="Genomic_DNA"/>
</dbReference>
<dbReference type="RefSeq" id="YP_009118944.1">
    <property type="nucleotide sequence ID" value="NC_025425.1"/>
</dbReference>
<accession>A0A0B7MJI0</accession>
<dbReference type="GeneID" id="23301289"/>
<evidence type="ECO:0000313" key="2">
    <source>
        <dbReference type="Proteomes" id="UP000203896"/>
    </source>
</evidence>
<protein>
    <submittedName>
        <fullName evidence="1">Uncharacterized protein</fullName>
    </submittedName>
</protein>
<proteinExistence type="predicted"/>